<protein>
    <submittedName>
        <fullName evidence="2">Uncharacterized protein</fullName>
    </submittedName>
</protein>
<feature type="transmembrane region" description="Helical" evidence="1">
    <location>
        <begin position="12"/>
        <end position="29"/>
    </location>
</feature>
<keyword evidence="1" id="KW-1133">Transmembrane helix</keyword>
<keyword evidence="1" id="KW-0472">Membrane</keyword>
<organism evidence="2 3">
    <name type="scientific">Candidatus Regiella insecticola 5.15</name>
    <dbReference type="NCBI Taxonomy" id="1005043"/>
    <lineage>
        <taxon>Bacteria</taxon>
        <taxon>Pseudomonadati</taxon>
        <taxon>Pseudomonadota</taxon>
        <taxon>Gammaproteobacteria</taxon>
        <taxon>Enterobacterales</taxon>
        <taxon>Enterobacteriaceae</taxon>
        <taxon>aphid secondary symbionts</taxon>
        <taxon>Candidatus Regiella</taxon>
    </lineage>
</organism>
<name>G2H294_9ENTR</name>
<evidence type="ECO:0000313" key="3">
    <source>
        <dbReference type="Proteomes" id="UP000004116"/>
    </source>
</evidence>
<evidence type="ECO:0000313" key="2">
    <source>
        <dbReference type="EMBL" id="EGY27884.1"/>
    </source>
</evidence>
<proteinExistence type="predicted"/>
<dbReference type="AlphaFoldDB" id="G2H294"/>
<dbReference type="Proteomes" id="UP000004116">
    <property type="component" value="Unassembled WGS sequence"/>
</dbReference>
<feature type="non-terminal residue" evidence="2">
    <location>
        <position position="37"/>
    </location>
</feature>
<reference evidence="2 3" key="1">
    <citation type="journal article" date="2012" name="Genome Res.">
        <title>Genomic basis of endosymbiont-conferred protection against an insect parasitoid.</title>
        <authorList>
            <person name="Hansen A.K."/>
            <person name="Vorburger C."/>
            <person name="Moran N.A."/>
        </authorList>
    </citation>
    <scope>NUCLEOTIDE SEQUENCE [LARGE SCALE GENOMIC DNA]</scope>
    <source>
        <strain evidence="3">R5.15</strain>
    </source>
</reference>
<keyword evidence="3" id="KW-1185">Reference proteome</keyword>
<keyword evidence="1" id="KW-0812">Transmembrane</keyword>
<sequence length="37" mass="3824">MFIEGSLIAEYFYIGLMILVLASLIAGYIDAVAGGAG</sequence>
<gene>
    <name evidence="2" type="ORF">Rin_00021920</name>
</gene>
<evidence type="ECO:0000256" key="1">
    <source>
        <dbReference type="SAM" id="Phobius"/>
    </source>
</evidence>
<accession>G2H294</accession>
<dbReference type="EMBL" id="AGCA01000517">
    <property type="protein sequence ID" value="EGY27884.1"/>
    <property type="molecule type" value="Genomic_DNA"/>
</dbReference>
<comment type="caution">
    <text evidence="2">The sequence shown here is derived from an EMBL/GenBank/DDBJ whole genome shotgun (WGS) entry which is preliminary data.</text>
</comment>